<name>K1WP49_TRIAC</name>
<proteinExistence type="predicted"/>
<accession>K1WP49</accession>
<dbReference type="EMBL" id="AMBO01000276">
    <property type="protein sequence ID" value="EKD02824.1"/>
    <property type="molecule type" value="Genomic_DNA"/>
</dbReference>
<protein>
    <submittedName>
        <fullName evidence="2">Uncharacterized protein</fullName>
    </submittedName>
</protein>
<evidence type="ECO:0000256" key="1">
    <source>
        <dbReference type="SAM" id="MobiDB-lite"/>
    </source>
</evidence>
<dbReference type="Proteomes" id="UP000006757">
    <property type="component" value="Unassembled WGS sequence"/>
</dbReference>
<dbReference type="STRING" id="1220162.K1WP49"/>
<dbReference type="HOGENOM" id="CLU_517946_0_0_1"/>
<reference evidence="2 3" key="1">
    <citation type="journal article" date="2012" name="Eukaryot. Cell">
        <title>Genome sequence of the Trichosporon asahii environmental strain CBS 8904.</title>
        <authorList>
            <person name="Yang R.Y."/>
            <person name="Li H.T."/>
            <person name="Zhu H."/>
            <person name="Zhou G.P."/>
            <person name="Wang M."/>
            <person name="Wang L."/>
        </authorList>
    </citation>
    <scope>NUCLEOTIDE SEQUENCE [LARGE SCALE GENOMIC DNA]</scope>
    <source>
        <strain evidence="2 3">CBS 8904</strain>
    </source>
</reference>
<comment type="caution">
    <text evidence="2">The sequence shown here is derived from an EMBL/GenBank/DDBJ whole genome shotgun (WGS) entry which is preliminary data.</text>
</comment>
<keyword evidence="3" id="KW-1185">Reference proteome</keyword>
<sequence length="548" mass="58832">MPFTVRGSELELPLDDLIFSPVVLWIDSMRQDKVQEDAVLQGAVSSIVNMAKGAIVRKSKATLANYAGSNMDNIFVGARSASDSSAASVRVPDIMIVLRPETDAHKRLVLLAGEVKAFEKPKDKATRFQQGMGQCLLYLIQSNEWCGTYLGLFVLSSQFSRMYIPHHGEIMVEMRSRAGTTMTVSQFCQASGLEDQMPHDMLDGPDLNDEELRVLWDFIALVRRIAAAMPDPLPDTVPRADVPLGQDQSVCLDPNDPTSLVALMELAAKAHPREFPAWWTIVKRELLREGSDDPVPPDTYRKRQKRSVEAPAPSGDGHPTTGSERSGQGGRGGWGGRGGHGGQGGGGGKGGRGGGGGGGKGSRGGGADDRDAYNGDQNESPRDQYPRTGNETSERRPAGPGESNQRSVAADDRGGDDGAEMSSPQYVPGDPNENFASSAAVTPDPSTPPLSDVDDDGASFHTRRWVHHIRSMSAPETPGPSPERPIRLYSPEELFGESPEPSTILHEPAPFDEDAIAFLMVELQGWTVRLVSSATMDAAISAATAFTT</sequence>
<evidence type="ECO:0000313" key="3">
    <source>
        <dbReference type="Proteomes" id="UP000006757"/>
    </source>
</evidence>
<feature type="compositionally biased region" description="Gly residues" evidence="1">
    <location>
        <begin position="327"/>
        <end position="365"/>
    </location>
</feature>
<organism evidence="2 3">
    <name type="scientific">Trichosporon asahii var. asahii (strain CBS 8904)</name>
    <name type="common">Yeast</name>
    <dbReference type="NCBI Taxonomy" id="1220162"/>
    <lineage>
        <taxon>Eukaryota</taxon>
        <taxon>Fungi</taxon>
        <taxon>Dikarya</taxon>
        <taxon>Basidiomycota</taxon>
        <taxon>Agaricomycotina</taxon>
        <taxon>Tremellomycetes</taxon>
        <taxon>Trichosporonales</taxon>
        <taxon>Trichosporonaceae</taxon>
        <taxon>Trichosporon</taxon>
    </lineage>
</organism>
<feature type="region of interest" description="Disordered" evidence="1">
    <location>
        <begin position="289"/>
        <end position="457"/>
    </location>
</feature>
<gene>
    <name evidence="2" type="ORF">A1Q2_02899</name>
</gene>
<dbReference type="InParanoid" id="K1WP49"/>
<feature type="compositionally biased region" description="Basic and acidic residues" evidence="1">
    <location>
        <begin position="366"/>
        <end position="385"/>
    </location>
</feature>
<evidence type="ECO:0000313" key="2">
    <source>
        <dbReference type="EMBL" id="EKD02824.1"/>
    </source>
</evidence>
<dbReference type="AlphaFoldDB" id="K1WP49"/>